<dbReference type="AlphaFoldDB" id="A0A195F4F2"/>
<dbReference type="Proteomes" id="UP000078541">
    <property type="component" value="Unassembled WGS sequence"/>
</dbReference>
<dbReference type="EMBL" id="KQ981820">
    <property type="protein sequence ID" value="KYN35261.1"/>
    <property type="molecule type" value="Genomic_DNA"/>
</dbReference>
<keyword evidence="3" id="KW-1185">Reference proteome</keyword>
<feature type="signal peptide" evidence="1">
    <location>
        <begin position="1"/>
        <end position="19"/>
    </location>
</feature>
<keyword evidence="1" id="KW-0732">Signal</keyword>
<accession>A0A195F4F2</accession>
<name>A0A195F4F2_9HYME</name>
<evidence type="ECO:0000256" key="1">
    <source>
        <dbReference type="SAM" id="SignalP"/>
    </source>
</evidence>
<proteinExistence type="predicted"/>
<gene>
    <name evidence="2" type="ORF">ALC56_10436</name>
</gene>
<feature type="chain" id="PRO_5008271191" evidence="1">
    <location>
        <begin position="20"/>
        <end position="100"/>
    </location>
</feature>
<evidence type="ECO:0000313" key="3">
    <source>
        <dbReference type="Proteomes" id="UP000078541"/>
    </source>
</evidence>
<organism evidence="2 3">
    <name type="scientific">Trachymyrmex septentrionalis</name>
    <dbReference type="NCBI Taxonomy" id="34720"/>
    <lineage>
        <taxon>Eukaryota</taxon>
        <taxon>Metazoa</taxon>
        <taxon>Ecdysozoa</taxon>
        <taxon>Arthropoda</taxon>
        <taxon>Hexapoda</taxon>
        <taxon>Insecta</taxon>
        <taxon>Pterygota</taxon>
        <taxon>Neoptera</taxon>
        <taxon>Endopterygota</taxon>
        <taxon>Hymenoptera</taxon>
        <taxon>Apocrita</taxon>
        <taxon>Aculeata</taxon>
        <taxon>Formicoidea</taxon>
        <taxon>Formicidae</taxon>
        <taxon>Myrmicinae</taxon>
        <taxon>Trachymyrmex</taxon>
    </lineage>
</organism>
<sequence length="100" mass="10938">MKAHVICLAVISIATYVAIDVEFQNISRTPRVQLPASYGDLLPVNDISYTHEKPISQKIARGGQPPPPGCSSGFWVMCVSTRNGDYYMVFLNPRLLLAAG</sequence>
<reference evidence="2 3" key="1">
    <citation type="submission" date="2016-03" db="EMBL/GenBank/DDBJ databases">
        <title>Trachymyrmex septentrionalis WGS genome.</title>
        <authorList>
            <person name="Nygaard S."/>
            <person name="Hu H."/>
            <person name="Boomsma J."/>
            <person name="Zhang G."/>
        </authorList>
    </citation>
    <scope>NUCLEOTIDE SEQUENCE [LARGE SCALE GENOMIC DNA]</scope>
    <source>
        <strain evidence="2">Tsep2-gDNA-1</strain>
        <tissue evidence="2">Whole body</tissue>
    </source>
</reference>
<evidence type="ECO:0000313" key="2">
    <source>
        <dbReference type="EMBL" id="KYN35261.1"/>
    </source>
</evidence>
<protein>
    <submittedName>
        <fullName evidence="2">Uncharacterized protein</fullName>
    </submittedName>
</protein>